<sequence length="140" mass="16528">MENIITYIKPKESCFDLSESEKITLVNFIVNLYIQSYKHMYKYPKDGRIQEGIDWLHNDILKFIGIKWNLIKNNDGECVKKWEELNGILTENNEPNEELIKAFLLKLPNKEIHSLLGHIIKIKILIDPEKFLKNINLDNC</sequence>
<name>A0A6C0J0W0_9ZZZZ</name>
<proteinExistence type="predicted"/>
<organism evidence="1">
    <name type="scientific">viral metagenome</name>
    <dbReference type="NCBI Taxonomy" id="1070528"/>
    <lineage>
        <taxon>unclassified sequences</taxon>
        <taxon>metagenomes</taxon>
        <taxon>organismal metagenomes</taxon>
    </lineage>
</organism>
<reference evidence="1" key="1">
    <citation type="journal article" date="2020" name="Nature">
        <title>Giant virus diversity and host interactions through global metagenomics.</title>
        <authorList>
            <person name="Schulz F."/>
            <person name="Roux S."/>
            <person name="Paez-Espino D."/>
            <person name="Jungbluth S."/>
            <person name="Walsh D.A."/>
            <person name="Denef V.J."/>
            <person name="McMahon K.D."/>
            <person name="Konstantinidis K.T."/>
            <person name="Eloe-Fadrosh E.A."/>
            <person name="Kyrpides N.C."/>
            <person name="Woyke T."/>
        </authorList>
    </citation>
    <scope>NUCLEOTIDE SEQUENCE</scope>
    <source>
        <strain evidence="1">GVMAG-M-3300025138-11</strain>
    </source>
</reference>
<accession>A0A6C0J0W0</accession>
<protein>
    <submittedName>
        <fullName evidence="1">Uncharacterized protein</fullName>
    </submittedName>
</protein>
<dbReference type="AlphaFoldDB" id="A0A6C0J0W0"/>
<dbReference type="EMBL" id="MN740274">
    <property type="protein sequence ID" value="QHT97283.1"/>
    <property type="molecule type" value="Genomic_DNA"/>
</dbReference>
<evidence type="ECO:0000313" key="1">
    <source>
        <dbReference type="EMBL" id="QHT97283.1"/>
    </source>
</evidence>